<dbReference type="InterPro" id="IPR002201">
    <property type="entry name" value="Glyco_trans_9"/>
</dbReference>
<dbReference type="AlphaFoldDB" id="A0A1H6AJB8"/>
<dbReference type="OrthoDB" id="9797795at2"/>
<dbReference type="EMBL" id="FNVA01000005">
    <property type="protein sequence ID" value="SEG48853.1"/>
    <property type="molecule type" value="Genomic_DNA"/>
</dbReference>
<dbReference type="Proteomes" id="UP000236728">
    <property type="component" value="Unassembled WGS sequence"/>
</dbReference>
<keyword evidence="5" id="KW-0328">Glycosyltransferase</keyword>
<dbReference type="GO" id="GO:0005829">
    <property type="term" value="C:cytosol"/>
    <property type="evidence" value="ECO:0007669"/>
    <property type="project" value="TreeGrafter"/>
</dbReference>
<keyword evidence="3" id="KW-1003">Cell membrane</keyword>
<dbReference type="CDD" id="cd03789">
    <property type="entry name" value="GT9_LPS_heptosyltransferase"/>
    <property type="match status" value="1"/>
</dbReference>
<protein>
    <recommendedName>
        <fullName evidence="10">Lipopolysaccharide heptosyltransferase 1</fullName>
        <ecNumber evidence="9">2.4.99.23</ecNumber>
    </recommendedName>
    <alternativeName>
        <fullName evidence="11">ADP-heptose:lipopolysaccharide heptosyltransferase I</fullName>
    </alternativeName>
</protein>
<keyword evidence="7" id="KW-0448">Lipopolysaccharide biosynthesis</keyword>
<evidence type="ECO:0000256" key="3">
    <source>
        <dbReference type="ARBA" id="ARBA00022475"/>
    </source>
</evidence>
<proteinExistence type="predicted"/>
<dbReference type="PANTHER" id="PTHR30160:SF1">
    <property type="entry name" value="LIPOPOLYSACCHARIDE 1,2-N-ACETYLGLUCOSAMINETRANSFERASE-RELATED"/>
    <property type="match status" value="1"/>
</dbReference>
<evidence type="ECO:0000256" key="1">
    <source>
        <dbReference type="ARBA" id="ARBA00004515"/>
    </source>
</evidence>
<organism evidence="13 14">
    <name type="scientific">Bryocella elongata</name>
    <dbReference type="NCBI Taxonomy" id="863522"/>
    <lineage>
        <taxon>Bacteria</taxon>
        <taxon>Pseudomonadati</taxon>
        <taxon>Acidobacteriota</taxon>
        <taxon>Terriglobia</taxon>
        <taxon>Terriglobales</taxon>
        <taxon>Acidobacteriaceae</taxon>
        <taxon>Bryocella</taxon>
    </lineage>
</organism>
<sequence length="354" mass="37578">MKILLVRTGAMGDVIHALPAVAALRRARPDWTLDWVVDPRWAPLLTAVDSPGANQGRGGGLGPVVDHVHLAETKLWSKAPISLATLRSIRRLRSELRSNAYDLAVDLQGTLRSAIIGRFANAVAFAGFSAPREPLAARLYSQRIPRTGEHIVAMNTQLLGAATGVDLQPEPFALPVEPWAEDWAEREAVLRRPLALLAAGGGWAAKHWPNARYGRLAQELQTRGYDVVVNAPRKDDPTALTVASASQGAARTVVCNVSGLIALVRRVDLVVGGDTGPLHLAAGLAVPTVALFGPTSPERNGPWGPGPKIILRDAASPTSYRKSSEPDPGLARITVEQVLAAVTEVAAPPPQPSI</sequence>
<evidence type="ECO:0000256" key="8">
    <source>
        <dbReference type="ARBA" id="ARBA00023136"/>
    </source>
</evidence>
<comment type="pathway">
    <text evidence="2">Bacterial outer membrane biogenesis; LPS core biosynthesis.</text>
</comment>
<comment type="catalytic activity">
    <reaction evidence="12">
        <text>an alpha-Kdo-(2-&gt;4)-alpha-Kdo-(2-&gt;6)-lipid A + ADP-L-glycero-beta-D-manno-heptose = an L-alpha-D-Hep-(1-&gt;5)-[alpha-Kdo-(2-&gt;4)]-alpha-Kdo-(2-&gt;6)-lipid A + ADP + H(+)</text>
        <dbReference type="Rhea" id="RHEA:74067"/>
        <dbReference type="ChEBI" id="CHEBI:15378"/>
        <dbReference type="ChEBI" id="CHEBI:61506"/>
        <dbReference type="ChEBI" id="CHEBI:176431"/>
        <dbReference type="ChEBI" id="CHEBI:193068"/>
        <dbReference type="ChEBI" id="CHEBI:456216"/>
        <dbReference type="EC" id="2.4.99.23"/>
    </reaction>
</comment>
<evidence type="ECO:0000256" key="6">
    <source>
        <dbReference type="ARBA" id="ARBA00022679"/>
    </source>
</evidence>
<keyword evidence="6 13" id="KW-0808">Transferase</keyword>
<evidence type="ECO:0000256" key="9">
    <source>
        <dbReference type="ARBA" id="ARBA00044041"/>
    </source>
</evidence>
<evidence type="ECO:0000256" key="10">
    <source>
        <dbReference type="ARBA" id="ARBA00044190"/>
    </source>
</evidence>
<name>A0A1H6AJB8_9BACT</name>
<dbReference type="Gene3D" id="3.40.50.2000">
    <property type="entry name" value="Glycogen Phosphorylase B"/>
    <property type="match status" value="2"/>
</dbReference>
<keyword evidence="8" id="KW-0472">Membrane</keyword>
<keyword evidence="4" id="KW-0997">Cell inner membrane</keyword>
<evidence type="ECO:0000256" key="4">
    <source>
        <dbReference type="ARBA" id="ARBA00022519"/>
    </source>
</evidence>
<dbReference type="GO" id="GO:0005886">
    <property type="term" value="C:plasma membrane"/>
    <property type="evidence" value="ECO:0007669"/>
    <property type="project" value="UniProtKB-SubCell"/>
</dbReference>
<evidence type="ECO:0000313" key="13">
    <source>
        <dbReference type="EMBL" id="SEG48853.1"/>
    </source>
</evidence>
<dbReference type="NCBIfam" id="TIGR02193">
    <property type="entry name" value="heptsyl_trn_I"/>
    <property type="match status" value="1"/>
</dbReference>
<dbReference type="RefSeq" id="WP_103934054.1">
    <property type="nucleotide sequence ID" value="NZ_FNVA01000005.1"/>
</dbReference>
<dbReference type="GO" id="GO:0009244">
    <property type="term" value="P:lipopolysaccharide core region biosynthetic process"/>
    <property type="evidence" value="ECO:0007669"/>
    <property type="project" value="InterPro"/>
</dbReference>
<evidence type="ECO:0000256" key="7">
    <source>
        <dbReference type="ARBA" id="ARBA00022985"/>
    </source>
</evidence>
<comment type="subcellular location">
    <subcellularLocation>
        <location evidence="1">Cell inner membrane</location>
        <topology evidence="1">Peripheral membrane protein</topology>
        <orientation evidence="1">Cytoplasmic side</orientation>
    </subcellularLocation>
</comment>
<evidence type="ECO:0000256" key="11">
    <source>
        <dbReference type="ARBA" id="ARBA00044330"/>
    </source>
</evidence>
<evidence type="ECO:0000313" key="14">
    <source>
        <dbReference type="Proteomes" id="UP000236728"/>
    </source>
</evidence>
<gene>
    <name evidence="13" type="ORF">SAMN05421819_3207</name>
</gene>
<dbReference type="EC" id="2.4.99.23" evidence="9"/>
<dbReference type="InterPro" id="IPR011908">
    <property type="entry name" value="LipoPS_heptosylTferase-I"/>
</dbReference>
<evidence type="ECO:0000256" key="2">
    <source>
        <dbReference type="ARBA" id="ARBA00004713"/>
    </source>
</evidence>
<keyword evidence="14" id="KW-1185">Reference proteome</keyword>
<dbReference type="PANTHER" id="PTHR30160">
    <property type="entry name" value="TETRAACYLDISACCHARIDE 4'-KINASE-RELATED"/>
    <property type="match status" value="1"/>
</dbReference>
<dbReference type="InterPro" id="IPR051199">
    <property type="entry name" value="LPS_LOS_Heptosyltrfase"/>
</dbReference>
<evidence type="ECO:0000256" key="12">
    <source>
        <dbReference type="ARBA" id="ARBA00049201"/>
    </source>
</evidence>
<dbReference type="GO" id="GO:0008713">
    <property type="term" value="F:ADP-heptose-lipopolysaccharide heptosyltransferase activity"/>
    <property type="evidence" value="ECO:0007669"/>
    <property type="project" value="TreeGrafter"/>
</dbReference>
<dbReference type="SUPFAM" id="SSF53756">
    <property type="entry name" value="UDP-Glycosyltransferase/glycogen phosphorylase"/>
    <property type="match status" value="1"/>
</dbReference>
<accession>A0A1H6AJB8</accession>
<evidence type="ECO:0000256" key="5">
    <source>
        <dbReference type="ARBA" id="ARBA00022676"/>
    </source>
</evidence>
<dbReference type="Pfam" id="PF01075">
    <property type="entry name" value="Glyco_transf_9"/>
    <property type="match status" value="1"/>
</dbReference>
<reference evidence="13 14" key="1">
    <citation type="submission" date="2016-10" db="EMBL/GenBank/DDBJ databases">
        <authorList>
            <person name="de Groot N.N."/>
        </authorList>
    </citation>
    <scope>NUCLEOTIDE SEQUENCE [LARGE SCALE GENOMIC DNA]</scope>
    <source>
        <strain evidence="13 14">DSM 22489</strain>
    </source>
</reference>